<evidence type="ECO:0000259" key="1">
    <source>
        <dbReference type="Pfam" id="PF07727"/>
    </source>
</evidence>
<name>A0AAW2REK8_SESRA</name>
<comment type="caution">
    <text evidence="2">The sequence shown here is derived from an EMBL/GenBank/DDBJ whole genome shotgun (WGS) entry which is preliminary data.</text>
</comment>
<reference evidence="2" key="2">
    <citation type="journal article" date="2024" name="Plant">
        <title>Genomic evolution and insights into agronomic trait innovations of Sesamum species.</title>
        <authorList>
            <person name="Miao H."/>
            <person name="Wang L."/>
            <person name="Qu L."/>
            <person name="Liu H."/>
            <person name="Sun Y."/>
            <person name="Le M."/>
            <person name="Wang Q."/>
            <person name="Wei S."/>
            <person name="Zheng Y."/>
            <person name="Lin W."/>
            <person name="Duan Y."/>
            <person name="Cao H."/>
            <person name="Xiong S."/>
            <person name="Wang X."/>
            <person name="Wei L."/>
            <person name="Li C."/>
            <person name="Ma Q."/>
            <person name="Ju M."/>
            <person name="Zhao R."/>
            <person name="Li G."/>
            <person name="Mu C."/>
            <person name="Tian Q."/>
            <person name="Mei H."/>
            <person name="Zhang T."/>
            <person name="Gao T."/>
            <person name="Zhang H."/>
        </authorList>
    </citation>
    <scope>NUCLEOTIDE SEQUENCE</scope>
    <source>
        <strain evidence="2">G02</strain>
    </source>
</reference>
<reference evidence="2" key="1">
    <citation type="submission" date="2020-06" db="EMBL/GenBank/DDBJ databases">
        <authorList>
            <person name="Li T."/>
            <person name="Hu X."/>
            <person name="Zhang T."/>
            <person name="Song X."/>
            <person name="Zhang H."/>
            <person name="Dai N."/>
            <person name="Sheng W."/>
            <person name="Hou X."/>
            <person name="Wei L."/>
        </authorList>
    </citation>
    <scope>NUCLEOTIDE SEQUENCE</scope>
    <source>
        <strain evidence="2">G02</strain>
        <tissue evidence="2">Leaf</tissue>
    </source>
</reference>
<proteinExistence type="predicted"/>
<dbReference type="InterPro" id="IPR013103">
    <property type="entry name" value="RVT_2"/>
</dbReference>
<protein>
    <recommendedName>
        <fullName evidence="1">Reverse transcriptase Ty1/copia-type domain-containing protein</fullName>
    </recommendedName>
</protein>
<sequence>MTFKKTMSDIDSRKWLEAMRSEIDSIYSNKVWTLVDPPKRVRPIGWKWVYKRELRVNGKVMIFMALSVVKGYTQRNHVDFEITYSSLTMAISRILLVSPVV</sequence>
<organism evidence="2">
    <name type="scientific">Sesamum radiatum</name>
    <name type="common">Black benniseed</name>
    <dbReference type="NCBI Taxonomy" id="300843"/>
    <lineage>
        <taxon>Eukaryota</taxon>
        <taxon>Viridiplantae</taxon>
        <taxon>Streptophyta</taxon>
        <taxon>Embryophyta</taxon>
        <taxon>Tracheophyta</taxon>
        <taxon>Spermatophyta</taxon>
        <taxon>Magnoliopsida</taxon>
        <taxon>eudicotyledons</taxon>
        <taxon>Gunneridae</taxon>
        <taxon>Pentapetalae</taxon>
        <taxon>asterids</taxon>
        <taxon>lamiids</taxon>
        <taxon>Lamiales</taxon>
        <taxon>Pedaliaceae</taxon>
        <taxon>Sesamum</taxon>
    </lineage>
</organism>
<evidence type="ECO:0000313" key="2">
    <source>
        <dbReference type="EMBL" id="KAL0378637.1"/>
    </source>
</evidence>
<accession>A0AAW2REK8</accession>
<gene>
    <name evidence="2" type="ORF">Sradi_3169200</name>
</gene>
<dbReference type="AlphaFoldDB" id="A0AAW2REK8"/>
<feature type="domain" description="Reverse transcriptase Ty1/copia-type" evidence="1">
    <location>
        <begin position="29"/>
        <end position="88"/>
    </location>
</feature>
<dbReference type="EMBL" id="JACGWJ010000013">
    <property type="protein sequence ID" value="KAL0378637.1"/>
    <property type="molecule type" value="Genomic_DNA"/>
</dbReference>
<dbReference type="Pfam" id="PF07727">
    <property type="entry name" value="RVT_2"/>
    <property type="match status" value="1"/>
</dbReference>